<dbReference type="PaxDb" id="3880-AES84694"/>
<dbReference type="EMBL" id="CM001217">
    <property type="protein sequence ID" value="KEH40992.1"/>
    <property type="molecule type" value="Genomic_DNA"/>
</dbReference>
<dbReference type="FunFam" id="2.40.128.330:FF:000001">
    <property type="entry name" value="Magnesium transporter MRS2-1"/>
    <property type="match status" value="1"/>
</dbReference>
<dbReference type="CDD" id="cd12823">
    <property type="entry name" value="Mrs2_Mfm1p-like"/>
    <property type="match status" value="1"/>
</dbReference>
<dbReference type="Proteomes" id="UP000002051">
    <property type="component" value="Unassembled WGS sequence"/>
</dbReference>
<organism evidence="5">
    <name type="scientific">Medicago truncatula</name>
    <name type="common">Barrel medic</name>
    <name type="synonym">Medicago tribuloides</name>
    <dbReference type="NCBI Taxonomy" id="3880"/>
    <lineage>
        <taxon>Eukaryota</taxon>
        <taxon>Viridiplantae</taxon>
        <taxon>Streptophyta</taxon>
        <taxon>Embryophyta</taxon>
        <taxon>Tracheophyta</taxon>
        <taxon>Spermatophyta</taxon>
        <taxon>Magnoliopsida</taxon>
        <taxon>eudicotyledons</taxon>
        <taxon>Gunneridae</taxon>
        <taxon>Pentapetalae</taxon>
        <taxon>rosids</taxon>
        <taxon>fabids</taxon>
        <taxon>Fabales</taxon>
        <taxon>Fabaceae</taxon>
        <taxon>Papilionoideae</taxon>
        <taxon>50 kb inversion clade</taxon>
        <taxon>NPAAA clade</taxon>
        <taxon>Hologalegina</taxon>
        <taxon>IRL clade</taxon>
        <taxon>Trifolieae</taxon>
        <taxon>Medicago</taxon>
    </lineage>
</organism>
<dbReference type="Gene3D" id="1.20.58.340">
    <property type="entry name" value="Magnesium transport protein CorA, transmembrane region"/>
    <property type="match status" value="1"/>
</dbReference>
<keyword evidence="2" id="KW-0460">Magnesium</keyword>
<keyword evidence="2" id="KW-0812">Transmembrane</keyword>
<dbReference type="PANTHER" id="PTHR13890:SF31">
    <property type="entry name" value="MAGNESIUM TRANSPORTER MRS2-2-RELATED"/>
    <property type="match status" value="1"/>
</dbReference>
<keyword evidence="2" id="KW-0472">Membrane</keyword>
<name>G7ZZQ6_MEDTR</name>
<comment type="similarity">
    <text evidence="1 2">Belongs to the CorA metal ion transporter (MIT) (TC 1.A.35.5) family.</text>
</comment>
<dbReference type="GO" id="GO:0015693">
    <property type="term" value="P:magnesium ion transport"/>
    <property type="evidence" value="ECO:0000318"/>
    <property type="project" value="GO_Central"/>
</dbReference>
<reference evidence="4 6" key="1">
    <citation type="journal article" date="2011" name="Nature">
        <title>The Medicago genome provides insight into the evolution of rhizobial symbioses.</title>
        <authorList>
            <person name="Young N.D."/>
            <person name="Debelle F."/>
            <person name="Oldroyd G.E."/>
            <person name="Geurts R."/>
            <person name="Cannon S.B."/>
            <person name="Udvardi M.K."/>
            <person name="Benedito V.A."/>
            <person name="Mayer K.F."/>
            <person name="Gouzy J."/>
            <person name="Schoof H."/>
            <person name="Van de Peer Y."/>
            <person name="Proost S."/>
            <person name="Cook D.R."/>
            <person name="Meyers B.C."/>
            <person name="Spannagl M."/>
            <person name="Cheung F."/>
            <person name="De Mita S."/>
            <person name="Krishnakumar V."/>
            <person name="Gundlach H."/>
            <person name="Zhou S."/>
            <person name="Mudge J."/>
            <person name="Bharti A.K."/>
            <person name="Murray J.D."/>
            <person name="Naoumkina M.A."/>
            <person name="Rosen B."/>
            <person name="Silverstein K.A."/>
            <person name="Tang H."/>
            <person name="Rombauts S."/>
            <person name="Zhao P.X."/>
            <person name="Zhou P."/>
            <person name="Barbe V."/>
            <person name="Bardou P."/>
            <person name="Bechner M."/>
            <person name="Bellec A."/>
            <person name="Berger A."/>
            <person name="Berges H."/>
            <person name="Bidwell S."/>
            <person name="Bisseling T."/>
            <person name="Choisne N."/>
            <person name="Couloux A."/>
            <person name="Denny R."/>
            <person name="Deshpande S."/>
            <person name="Dai X."/>
            <person name="Doyle J.J."/>
            <person name="Dudez A.M."/>
            <person name="Farmer A.D."/>
            <person name="Fouteau S."/>
            <person name="Franken C."/>
            <person name="Gibelin C."/>
            <person name="Gish J."/>
            <person name="Goldstein S."/>
            <person name="Gonzalez A.J."/>
            <person name="Green P.J."/>
            <person name="Hallab A."/>
            <person name="Hartog M."/>
            <person name="Hua A."/>
            <person name="Humphray S.J."/>
            <person name="Jeong D.H."/>
            <person name="Jing Y."/>
            <person name="Jocker A."/>
            <person name="Kenton S.M."/>
            <person name="Kim D.J."/>
            <person name="Klee K."/>
            <person name="Lai H."/>
            <person name="Lang C."/>
            <person name="Lin S."/>
            <person name="Macmil S.L."/>
            <person name="Magdelenat G."/>
            <person name="Matthews L."/>
            <person name="McCorrison J."/>
            <person name="Monaghan E.L."/>
            <person name="Mun J.H."/>
            <person name="Najar F.Z."/>
            <person name="Nicholson C."/>
            <person name="Noirot C."/>
            <person name="O'Bleness M."/>
            <person name="Paule C.R."/>
            <person name="Poulain J."/>
            <person name="Prion F."/>
            <person name="Qin B."/>
            <person name="Qu C."/>
            <person name="Retzel E.F."/>
            <person name="Riddle C."/>
            <person name="Sallet E."/>
            <person name="Samain S."/>
            <person name="Samson N."/>
            <person name="Sanders I."/>
            <person name="Saurat O."/>
            <person name="Scarpelli C."/>
            <person name="Schiex T."/>
            <person name="Segurens B."/>
            <person name="Severin A.J."/>
            <person name="Sherrier D.J."/>
            <person name="Shi R."/>
            <person name="Sims S."/>
            <person name="Singer S.R."/>
            <person name="Sinharoy S."/>
            <person name="Sterck L."/>
            <person name="Viollet A."/>
            <person name="Wang B.B."/>
            <person name="Wang K."/>
            <person name="Wang M."/>
            <person name="Wang X."/>
            <person name="Warfsmann J."/>
            <person name="Weissenbach J."/>
            <person name="White D.D."/>
            <person name="White J.D."/>
            <person name="Wiley G.B."/>
            <person name="Wincker P."/>
            <person name="Xing Y."/>
            <person name="Yang L."/>
            <person name="Yao Z."/>
            <person name="Ying F."/>
            <person name="Zhai J."/>
            <person name="Zhou L."/>
            <person name="Zuber A."/>
            <person name="Denarie J."/>
            <person name="Dixon R.A."/>
            <person name="May G.D."/>
            <person name="Schwartz D.C."/>
            <person name="Rogers J."/>
            <person name="Quetier F."/>
            <person name="Town C.D."/>
            <person name="Roe B.A."/>
        </authorList>
    </citation>
    <scope>NUCLEOTIDE SEQUENCE [LARGE SCALE GENOMIC DNA]</scope>
    <source>
        <strain evidence="4">A17</strain>
        <strain evidence="5 6">cv. Jemalong A17</strain>
    </source>
</reference>
<dbReference type="HOGENOM" id="CLU_034694_1_0_1"/>
<dbReference type="Pfam" id="PF22099">
    <property type="entry name" value="MRS2-like"/>
    <property type="match status" value="1"/>
</dbReference>
<keyword evidence="2" id="KW-0813">Transport</keyword>
<comment type="function">
    <text evidence="2">Magnesium transporter that may mediate the influx of magnesium.</text>
</comment>
<evidence type="ECO:0000313" key="5">
    <source>
        <dbReference type="EnsemblPlants" id="KEH40992"/>
    </source>
</evidence>
<keyword evidence="2" id="KW-1133">Transmembrane helix</keyword>
<protein>
    <recommendedName>
        <fullName evidence="2">Magnesium transporter</fullName>
    </recommendedName>
</protein>
<evidence type="ECO:0000256" key="3">
    <source>
        <dbReference type="SAM" id="Coils"/>
    </source>
</evidence>
<dbReference type="eggNOG" id="KOG2662">
    <property type="taxonomic scope" value="Eukaryota"/>
</dbReference>
<reference evidence="5" key="3">
    <citation type="submission" date="2015-04" db="UniProtKB">
        <authorList>
            <consortium name="EnsemblPlants"/>
        </authorList>
    </citation>
    <scope>IDENTIFICATION</scope>
    <source>
        <strain evidence="5">cv. Jemalong A17</strain>
    </source>
</reference>
<dbReference type="InterPro" id="IPR039204">
    <property type="entry name" value="MRS2-like"/>
</dbReference>
<dbReference type="FunFam" id="1.20.58.340:FF:000024">
    <property type="entry name" value="Magnesium transporter MRS2-5"/>
    <property type="match status" value="1"/>
</dbReference>
<feature type="transmembrane region" description="Helical" evidence="2">
    <location>
        <begin position="314"/>
        <end position="332"/>
    </location>
</feature>
<sequence>MNSIVRKTSLSPRNTWIKLDANGHSSFLDIDKYELMRQVRIDARDLRILDPLLSYPSAIFGREDVIVLNLEHIKAIITAKEVFLQDPTGEDVVPVVRELQRRLFTIDTNQGDDQDHSPLDVEVDEDDESPFEFRALEILLESICSFLDARASDLEMDTYPTLDELTNKISSRNLEKIRKLKSAMTRLTARVQKVREEIEHLMDDDEDMADLYLTRKLIGLSSPISKSGAENWFASSPTTKSKSVATFLSDENDVDELEMLLEAYYMQIDGTFNRLSTLRGYIDDTEDYINIQIDNHRNQLIQLEIFLNSAELSLAFYSVVTGILGMNIPYGWENNHGYMFKWVVIFTGIFSISIFLTIVASARKKGLVGS</sequence>
<reference evidence="4 6" key="2">
    <citation type="journal article" date="2014" name="BMC Genomics">
        <title>An improved genome release (version Mt4.0) for the model legume Medicago truncatula.</title>
        <authorList>
            <person name="Tang H."/>
            <person name="Krishnakumar V."/>
            <person name="Bidwell S."/>
            <person name="Rosen B."/>
            <person name="Chan A."/>
            <person name="Zhou S."/>
            <person name="Gentzbittel L."/>
            <person name="Childs K.L."/>
            <person name="Yandell M."/>
            <person name="Gundlach H."/>
            <person name="Mayer K.F."/>
            <person name="Schwartz D.C."/>
            <person name="Town C.D."/>
        </authorList>
    </citation>
    <scope>GENOME REANNOTATION</scope>
    <source>
        <strain evidence="4">A17</strain>
        <strain evidence="5 6">cv. Jemalong A17</strain>
    </source>
</reference>
<evidence type="ECO:0000256" key="1">
    <source>
        <dbReference type="ARBA" id="ARBA00007535"/>
    </source>
</evidence>
<keyword evidence="6" id="KW-1185">Reference proteome</keyword>
<dbReference type="Gene3D" id="2.40.128.330">
    <property type="match status" value="1"/>
</dbReference>
<feature type="transmembrane region" description="Helical" evidence="2">
    <location>
        <begin position="338"/>
        <end position="360"/>
    </location>
</feature>
<gene>
    <name evidence="4" type="ordered locus">MTR_1g040495</name>
</gene>
<evidence type="ECO:0000313" key="4">
    <source>
        <dbReference type="EMBL" id="KEH40992.1"/>
    </source>
</evidence>
<keyword evidence="2" id="KW-0406">Ion transport</keyword>
<evidence type="ECO:0000313" key="6">
    <source>
        <dbReference type="Proteomes" id="UP000002051"/>
    </source>
</evidence>
<dbReference type="EnsemblPlants" id="KEH40992">
    <property type="protein sequence ID" value="KEH40992"/>
    <property type="gene ID" value="MTR_1g040495"/>
</dbReference>
<accession>G7ZZQ6</accession>
<keyword evidence="3" id="KW-0175">Coiled coil</keyword>
<comment type="subcellular location">
    <subcellularLocation>
        <location evidence="2">Membrane</location>
        <topology evidence="2">Multi-pass membrane protein</topology>
    </subcellularLocation>
</comment>
<dbReference type="GO" id="GO:0016020">
    <property type="term" value="C:membrane"/>
    <property type="evidence" value="ECO:0007669"/>
    <property type="project" value="UniProtKB-SubCell"/>
</dbReference>
<feature type="coiled-coil region" evidence="3">
    <location>
        <begin position="177"/>
        <end position="204"/>
    </location>
</feature>
<dbReference type="GO" id="GO:0015095">
    <property type="term" value="F:magnesium ion transmembrane transporter activity"/>
    <property type="evidence" value="ECO:0000318"/>
    <property type="project" value="GO_Central"/>
</dbReference>
<dbReference type="AlphaFoldDB" id="G7ZZQ6"/>
<dbReference type="PANTHER" id="PTHR13890">
    <property type="entry name" value="RNA SPLICING PROTEIN MRS2, MITOCHONDRIAL"/>
    <property type="match status" value="1"/>
</dbReference>
<proteinExistence type="inferred from homology"/>
<evidence type="ECO:0000256" key="2">
    <source>
        <dbReference type="RuleBase" id="RU366041"/>
    </source>
</evidence>